<dbReference type="InterPro" id="IPR020846">
    <property type="entry name" value="MFS_dom"/>
</dbReference>
<keyword evidence="10" id="KW-1185">Reference proteome</keyword>
<dbReference type="GeneID" id="91514030"/>
<evidence type="ECO:0000256" key="6">
    <source>
        <dbReference type="ARBA" id="ARBA00023136"/>
    </source>
</evidence>
<evidence type="ECO:0000256" key="4">
    <source>
        <dbReference type="ARBA" id="ARBA00022692"/>
    </source>
</evidence>
<dbReference type="PANTHER" id="PTHR42718">
    <property type="entry name" value="MAJOR FACILITATOR SUPERFAMILY MULTIDRUG TRANSPORTER MFSC"/>
    <property type="match status" value="1"/>
</dbReference>
<dbReference type="CDD" id="cd17321">
    <property type="entry name" value="MFS_MMR_MDR_like"/>
    <property type="match status" value="1"/>
</dbReference>
<dbReference type="NCBIfam" id="TIGR00711">
    <property type="entry name" value="efflux_EmrB"/>
    <property type="match status" value="1"/>
</dbReference>
<keyword evidence="3" id="KW-1003">Cell membrane</keyword>
<dbReference type="SUPFAM" id="SSF103473">
    <property type="entry name" value="MFS general substrate transporter"/>
    <property type="match status" value="1"/>
</dbReference>
<dbReference type="InterPro" id="IPR011701">
    <property type="entry name" value="MFS"/>
</dbReference>
<evidence type="ECO:0000256" key="2">
    <source>
        <dbReference type="ARBA" id="ARBA00022448"/>
    </source>
</evidence>
<feature type="transmembrane region" description="Helical" evidence="7">
    <location>
        <begin position="230"/>
        <end position="252"/>
    </location>
</feature>
<feature type="transmembrane region" description="Helical" evidence="7">
    <location>
        <begin position="139"/>
        <end position="162"/>
    </location>
</feature>
<keyword evidence="5 7" id="KW-1133">Transmembrane helix</keyword>
<gene>
    <name evidence="9" type="ORF">NCAST_28_00050</name>
</gene>
<feature type="transmembrane region" description="Helical" evidence="7">
    <location>
        <begin position="53"/>
        <end position="69"/>
    </location>
</feature>
<dbReference type="GO" id="GO:0022857">
    <property type="term" value="F:transmembrane transporter activity"/>
    <property type="evidence" value="ECO:0007669"/>
    <property type="project" value="InterPro"/>
</dbReference>
<dbReference type="STRING" id="1824.SAMN05444423_101691"/>
<dbReference type="Pfam" id="PF07690">
    <property type="entry name" value="MFS_1"/>
    <property type="match status" value="1"/>
</dbReference>
<dbReference type="InterPro" id="IPR004638">
    <property type="entry name" value="EmrB-like"/>
</dbReference>
<name>U5ED19_NOCAS</name>
<feature type="domain" description="Major facilitator superfamily (MFS) profile" evidence="8">
    <location>
        <begin position="15"/>
        <end position="547"/>
    </location>
</feature>
<feature type="transmembrane region" description="Helical" evidence="7">
    <location>
        <begin position="81"/>
        <end position="100"/>
    </location>
</feature>
<dbReference type="AlphaFoldDB" id="U5ED19"/>
<feature type="transmembrane region" description="Helical" evidence="7">
    <location>
        <begin position="174"/>
        <end position="192"/>
    </location>
</feature>
<feature type="transmembrane region" description="Helical" evidence="7">
    <location>
        <begin position="12"/>
        <end position="33"/>
    </location>
</feature>
<feature type="transmembrane region" description="Helical" evidence="7">
    <location>
        <begin position="273"/>
        <end position="299"/>
    </location>
</feature>
<evidence type="ECO:0000313" key="10">
    <source>
        <dbReference type="Proteomes" id="UP000017048"/>
    </source>
</evidence>
<dbReference type="InterPro" id="IPR036259">
    <property type="entry name" value="MFS_trans_sf"/>
</dbReference>
<reference evidence="9 10" key="1">
    <citation type="journal article" date="2014" name="BMC Genomics">
        <title>Genome based analysis of type-I polyketide synthase and nonribosomal peptide synthetase gene clusters in seven strains of five representative Nocardia species.</title>
        <authorList>
            <person name="Komaki H."/>
            <person name="Ichikawa N."/>
            <person name="Hosoyama A."/>
            <person name="Takahashi-Nakaguchi A."/>
            <person name="Matsuzawa T."/>
            <person name="Suzuki K."/>
            <person name="Fujita N."/>
            <person name="Gonoi T."/>
        </authorList>
    </citation>
    <scope>NUCLEOTIDE SEQUENCE [LARGE SCALE GENOMIC DNA]</scope>
    <source>
        <strain evidence="9 10">NBRC 15531</strain>
    </source>
</reference>
<feature type="transmembrane region" description="Helical" evidence="7">
    <location>
        <begin position="204"/>
        <end position="224"/>
    </location>
</feature>
<feature type="transmembrane region" description="Helical" evidence="7">
    <location>
        <begin position="106"/>
        <end position="127"/>
    </location>
</feature>
<comment type="subcellular location">
    <subcellularLocation>
        <location evidence="1">Cell membrane</location>
        <topology evidence="1">Multi-pass membrane protein</topology>
    </subcellularLocation>
</comment>
<dbReference type="PRINTS" id="PR01036">
    <property type="entry name" value="TCRTETB"/>
</dbReference>
<evidence type="ECO:0000259" key="8">
    <source>
        <dbReference type="PROSITE" id="PS50850"/>
    </source>
</evidence>
<dbReference type="PROSITE" id="PS50850">
    <property type="entry name" value="MFS"/>
    <property type="match status" value="1"/>
</dbReference>
<dbReference type="EMBL" id="BAFO02000028">
    <property type="protein sequence ID" value="GAD85225.1"/>
    <property type="molecule type" value="Genomic_DNA"/>
</dbReference>
<evidence type="ECO:0000256" key="7">
    <source>
        <dbReference type="SAM" id="Phobius"/>
    </source>
</evidence>
<sequence>MTPTTNSADPRRWIAFAVILAAGFMDLLDVTIVNVAVPSIQNDLRAEYSQIEWIIAAYVLAFAAVLITGGRLGDIYGRKRVFLVGMAGFTLASAACGLATDPNMLIAARFAQGAMGGLMVPQILAIIQTTFPKEERAKAIAVYSGVGGSASAVGLALGGILVQADLFGLGWRPIFLVNIPVGIVAFVAAYFVMSDSKSPAAPRLDPVGMVLAVAAVLLLVFPLAEGRRLGWPAWIFAMMAAAAAVFAVFLVYERGLARAGKSPLVDLDLFRSRPFAVGLGSWLLFWLGMGGFFLVWTLFMQAGLGWTPMRAGLTAVFFAVGAGVGAGVSVGVLAARFGRRVLIAGALVNAAGFALYGAMAVRYGSEFTSWQMVLPLLVTGAGFGMVVAPTIDLLLGQVPLREAGSASGLLNTGQQLGTALGVALVGVLFFAALDHGSGRGVEAVTPQLRAELAVAGVPVSVQDQIIAGFGACVRDRSAQDDPTALPASCRMPADQPGGEEVSRLLADAGAEANAVNFAETFRYTLFYGMGVLFLVCLGFFALPKEAKLEPRPIAEPEIVTV</sequence>
<dbReference type="eggNOG" id="COG0477">
    <property type="taxonomic scope" value="Bacteria"/>
</dbReference>
<proteinExistence type="predicted"/>
<organism evidence="9 10">
    <name type="scientific">Nocardia asteroides NBRC 15531</name>
    <dbReference type="NCBI Taxonomy" id="1110697"/>
    <lineage>
        <taxon>Bacteria</taxon>
        <taxon>Bacillati</taxon>
        <taxon>Actinomycetota</taxon>
        <taxon>Actinomycetes</taxon>
        <taxon>Mycobacteriales</taxon>
        <taxon>Nocardiaceae</taxon>
        <taxon>Nocardia</taxon>
    </lineage>
</organism>
<feature type="transmembrane region" description="Helical" evidence="7">
    <location>
        <begin position="373"/>
        <end position="395"/>
    </location>
</feature>
<evidence type="ECO:0000256" key="3">
    <source>
        <dbReference type="ARBA" id="ARBA00022475"/>
    </source>
</evidence>
<keyword evidence="2" id="KW-0813">Transport</keyword>
<dbReference type="Gene3D" id="1.20.1250.20">
    <property type="entry name" value="MFS general substrate transporter like domains"/>
    <property type="match status" value="1"/>
</dbReference>
<feature type="transmembrane region" description="Helical" evidence="7">
    <location>
        <begin position="416"/>
        <end position="433"/>
    </location>
</feature>
<evidence type="ECO:0000313" key="9">
    <source>
        <dbReference type="EMBL" id="GAD85225.1"/>
    </source>
</evidence>
<dbReference type="PANTHER" id="PTHR42718:SF39">
    <property type="entry name" value="ACTINORHODIN TRANSPORTER-RELATED"/>
    <property type="match status" value="1"/>
</dbReference>
<dbReference type="Gene3D" id="1.20.1720.10">
    <property type="entry name" value="Multidrug resistance protein D"/>
    <property type="match status" value="1"/>
</dbReference>
<evidence type="ECO:0000256" key="1">
    <source>
        <dbReference type="ARBA" id="ARBA00004651"/>
    </source>
</evidence>
<feature type="transmembrane region" description="Helical" evidence="7">
    <location>
        <begin position="311"/>
        <end position="334"/>
    </location>
</feature>
<keyword evidence="6 7" id="KW-0472">Membrane</keyword>
<comment type="caution">
    <text evidence="9">The sequence shown here is derived from an EMBL/GenBank/DDBJ whole genome shotgun (WGS) entry which is preliminary data.</text>
</comment>
<dbReference type="GO" id="GO:0005886">
    <property type="term" value="C:plasma membrane"/>
    <property type="evidence" value="ECO:0007669"/>
    <property type="project" value="UniProtKB-SubCell"/>
</dbReference>
<feature type="transmembrane region" description="Helical" evidence="7">
    <location>
        <begin position="525"/>
        <end position="542"/>
    </location>
</feature>
<dbReference type="RefSeq" id="WP_019049771.1">
    <property type="nucleotide sequence ID" value="NZ_BAFO02000028.1"/>
</dbReference>
<feature type="transmembrane region" description="Helical" evidence="7">
    <location>
        <begin position="341"/>
        <end position="361"/>
    </location>
</feature>
<protein>
    <submittedName>
        <fullName evidence="9">Drug resistance transporter</fullName>
    </submittedName>
</protein>
<dbReference type="Proteomes" id="UP000017048">
    <property type="component" value="Unassembled WGS sequence"/>
</dbReference>
<keyword evidence="4 7" id="KW-0812">Transmembrane</keyword>
<evidence type="ECO:0000256" key="5">
    <source>
        <dbReference type="ARBA" id="ARBA00022989"/>
    </source>
</evidence>
<accession>U5ED19</accession>